<evidence type="ECO:0000313" key="4">
    <source>
        <dbReference type="Proteomes" id="UP000199607"/>
    </source>
</evidence>
<dbReference type="InterPro" id="IPR036390">
    <property type="entry name" value="WH_DNA-bd_sf"/>
</dbReference>
<dbReference type="InterPro" id="IPR057527">
    <property type="entry name" value="HVO_A0261-like_N"/>
</dbReference>
<dbReference type="InterPro" id="IPR013561">
    <property type="entry name" value="FilR1_middle_dom"/>
</dbReference>
<dbReference type="Pfam" id="PF25213">
    <property type="entry name" value="HVO_A0261_N"/>
    <property type="match status" value="1"/>
</dbReference>
<dbReference type="SUPFAM" id="SSF46785">
    <property type="entry name" value="Winged helix' DNA-binding domain"/>
    <property type="match status" value="1"/>
</dbReference>
<dbReference type="Gene3D" id="1.10.10.10">
    <property type="entry name" value="Winged helix-like DNA-binding domain superfamily/Winged helix DNA-binding domain"/>
    <property type="match status" value="1"/>
</dbReference>
<dbReference type="RefSeq" id="WP_089871955.1">
    <property type="nucleotide sequence ID" value="NZ_FOTC01000007.1"/>
</dbReference>
<name>A0A1I4IDH1_9EURY</name>
<feature type="domain" description="HVO-A0261-like N-terminal" evidence="2">
    <location>
        <begin position="4"/>
        <end position="89"/>
    </location>
</feature>
<keyword evidence="4" id="KW-1185">Reference proteome</keyword>
<dbReference type="InterPro" id="IPR036388">
    <property type="entry name" value="WH-like_DNA-bd_sf"/>
</dbReference>
<evidence type="ECO:0000259" key="1">
    <source>
        <dbReference type="Pfam" id="PF08350"/>
    </source>
</evidence>
<accession>A0A1I4IDH1</accession>
<feature type="domain" description="Methanogenesis regulatory protein FilR1 middle" evidence="1">
    <location>
        <begin position="122"/>
        <end position="250"/>
    </location>
</feature>
<dbReference type="EMBL" id="FOTC01000007">
    <property type="protein sequence ID" value="SFL51806.1"/>
    <property type="molecule type" value="Genomic_DNA"/>
</dbReference>
<protein>
    <submittedName>
        <fullName evidence="3">Predicted transcriptional regulator, contains HTH domain</fullName>
    </submittedName>
</protein>
<evidence type="ECO:0000313" key="3">
    <source>
        <dbReference type="EMBL" id="SFL51806.1"/>
    </source>
</evidence>
<dbReference type="AlphaFoldDB" id="A0A1I4IDH1"/>
<evidence type="ECO:0000259" key="2">
    <source>
        <dbReference type="Pfam" id="PF25213"/>
    </source>
</evidence>
<reference evidence="4" key="1">
    <citation type="submission" date="2016-10" db="EMBL/GenBank/DDBJ databases">
        <authorList>
            <person name="Varghese N."/>
            <person name="Submissions S."/>
        </authorList>
    </citation>
    <scope>NUCLEOTIDE SEQUENCE [LARGE SCALE GENOMIC DNA]</scope>
    <source>
        <strain evidence="4">CGMCC 1.7738</strain>
    </source>
</reference>
<organism evidence="3 4">
    <name type="scientific">Halogranum rubrum</name>
    <dbReference type="NCBI Taxonomy" id="553466"/>
    <lineage>
        <taxon>Archaea</taxon>
        <taxon>Methanobacteriati</taxon>
        <taxon>Methanobacteriota</taxon>
        <taxon>Stenosarchaea group</taxon>
        <taxon>Halobacteria</taxon>
        <taxon>Halobacteriales</taxon>
        <taxon>Haloferacaceae</taxon>
    </lineage>
</organism>
<gene>
    <name evidence="3" type="ORF">SAMN04487950_4105</name>
</gene>
<proteinExistence type="predicted"/>
<dbReference type="Pfam" id="PF08350">
    <property type="entry name" value="FilR1_middle"/>
    <property type="match status" value="1"/>
</dbReference>
<sequence length="256" mass="28134">MGPRENIAFLVGSSSRVDLLRALAERPYRPTEIAKVCSCARETAQRTLGGFVERGWVQKSEAQYQLTPGGVTVLEQYEKLADVVKNAERLETFLTNAGSAIEDLPTETYDELTATEVSNSNPHAPIDRFLTVLGSTPVESFKGITPVVSPVYNEAAASVIGPETEMELVIDDSVLATSESEYPEALQRAIELPQFSLYLTPREIEFGLTIVDGHAYIGAYDEFNNIVASVDGKSEAILTWAQTLYSEYRRSATLLE</sequence>
<dbReference type="Proteomes" id="UP000199607">
    <property type="component" value="Unassembled WGS sequence"/>
</dbReference>